<accession>A0A7R9HN68</accession>
<sequence>MTCLTAPVDKSLELLSASLSTHIDREFLLLPPFSLHLDQVFTHHSLLALLFSLTPGNSEKDGKPVIQTFPKQSEAGATRKVEMTLTATYPSVGGFYTSCLRAARRHLDYRKRPRQSVLTRGTALWPYSSRGPDSWFTIDFRFLRVFADYSRLKAELLVCDDSNCSLCVVYLIGADYGLFFFSVPF</sequence>
<evidence type="ECO:0000313" key="1">
    <source>
        <dbReference type="EMBL" id="CAD7429058.1"/>
    </source>
</evidence>
<proteinExistence type="predicted"/>
<reference evidence="1" key="1">
    <citation type="submission" date="2020-11" db="EMBL/GenBank/DDBJ databases">
        <authorList>
            <person name="Tran Van P."/>
        </authorList>
    </citation>
    <scope>NUCLEOTIDE SEQUENCE</scope>
</reference>
<protein>
    <submittedName>
        <fullName evidence="1">Uncharacterized protein</fullName>
    </submittedName>
</protein>
<organism evidence="1">
    <name type="scientific">Timema monikensis</name>
    <dbReference type="NCBI Taxonomy" id="170555"/>
    <lineage>
        <taxon>Eukaryota</taxon>
        <taxon>Metazoa</taxon>
        <taxon>Ecdysozoa</taxon>
        <taxon>Arthropoda</taxon>
        <taxon>Hexapoda</taxon>
        <taxon>Insecta</taxon>
        <taxon>Pterygota</taxon>
        <taxon>Neoptera</taxon>
        <taxon>Polyneoptera</taxon>
        <taxon>Phasmatodea</taxon>
        <taxon>Timematodea</taxon>
        <taxon>Timematoidea</taxon>
        <taxon>Timematidae</taxon>
        <taxon>Timema</taxon>
    </lineage>
</organism>
<name>A0A7R9HN68_9NEOP</name>
<gene>
    <name evidence="1" type="ORF">TMSB3V08_LOCUS5844</name>
</gene>
<dbReference type="EMBL" id="OB793950">
    <property type="protein sequence ID" value="CAD7429058.1"/>
    <property type="molecule type" value="Genomic_DNA"/>
</dbReference>
<dbReference type="AlphaFoldDB" id="A0A7R9HN68"/>